<evidence type="ECO:0000313" key="1">
    <source>
        <dbReference type="EMBL" id="GBL97943.1"/>
    </source>
</evidence>
<reference evidence="1 2" key="1">
    <citation type="journal article" date="2019" name="Sci. Rep.">
        <title>Orb-weaving spider Araneus ventricosus genome elucidates the spidroin gene catalogue.</title>
        <authorList>
            <person name="Kono N."/>
            <person name="Nakamura H."/>
            <person name="Ohtoshi R."/>
            <person name="Moran D.A.P."/>
            <person name="Shinohara A."/>
            <person name="Yoshida Y."/>
            <person name="Fujiwara M."/>
            <person name="Mori M."/>
            <person name="Tomita M."/>
            <person name="Arakawa K."/>
        </authorList>
    </citation>
    <scope>NUCLEOTIDE SEQUENCE [LARGE SCALE GENOMIC DNA]</scope>
</reference>
<dbReference type="Proteomes" id="UP000499080">
    <property type="component" value="Unassembled WGS sequence"/>
</dbReference>
<accession>A0A4Y2C1C4</accession>
<sequence length="106" mass="11592">MEVSRKRLVVTRLRHNYRATFHGCKSKGSPVVTRLRARITSLHFMEVKSKEVTSGYASSSITTGAAFHRGKVEEVTSGYASSSITTGAAFHGGKVERGHQWVKALA</sequence>
<organism evidence="1 2">
    <name type="scientific">Araneus ventricosus</name>
    <name type="common">Orbweaver spider</name>
    <name type="synonym">Epeira ventricosa</name>
    <dbReference type="NCBI Taxonomy" id="182803"/>
    <lineage>
        <taxon>Eukaryota</taxon>
        <taxon>Metazoa</taxon>
        <taxon>Ecdysozoa</taxon>
        <taxon>Arthropoda</taxon>
        <taxon>Chelicerata</taxon>
        <taxon>Arachnida</taxon>
        <taxon>Araneae</taxon>
        <taxon>Araneomorphae</taxon>
        <taxon>Entelegynae</taxon>
        <taxon>Araneoidea</taxon>
        <taxon>Araneidae</taxon>
        <taxon>Araneus</taxon>
    </lineage>
</organism>
<name>A0A4Y2C1C4_ARAVE</name>
<dbReference type="AlphaFoldDB" id="A0A4Y2C1C4"/>
<dbReference type="EMBL" id="BGPR01085069">
    <property type="protein sequence ID" value="GBL97943.1"/>
    <property type="molecule type" value="Genomic_DNA"/>
</dbReference>
<keyword evidence="2" id="KW-1185">Reference proteome</keyword>
<protein>
    <submittedName>
        <fullName evidence="1">Uncharacterized protein</fullName>
    </submittedName>
</protein>
<comment type="caution">
    <text evidence="1">The sequence shown here is derived from an EMBL/GenBank/DDBJ whole genome shotgun (WGS) entry which is preliminary data.</text>
</comment>
<evidence type="ECO:0000313" key="2">
    <source>
        <dbReference type="Proteomes" id="UP000499080"/>
    </source>
</evidence>
<proteinExistence type="predicted"/>
<gene>
    <name evidence="1" type="ORF">AVEN_114677_1</name>
</gene>